<feature type="binding site" evidence="9">
    <location>
        <position position="37"/>
    </location>
    <ligand>
        <name>ATP</name>
        <dbReference type="ChEBI" id="CHEBI:30616"/>
    </ligand>
</feature>
<proteinExistence type="predicted"/>
<feature type="coiled-coil region" evidence="10">
    <location>
        <begin position="420"/>
        <end position="468"/>
    </location>
</feature>
<dbReference type="EC" id="2.7.11.1" evidence="1"/>
<feature type="compositionally biased region" description="Low complexity" evidence="11">
    <location>
        <begin position="633"/>
        <end position="678"/>
    </location>
</feature>
<dbReference type="InterPro" id="IPR017441">
    <property type="entry name" value="Protein_kinase_ATP_BS"/>
</dbReference>
<dbReference type="SUPFAM" id="SSF56112">
    <property type="entry name" value="Protein kinase-like (PK-like)"/>
    <property type="match status" value="1"/>
</dbReference>
<accession>A0A9P3G8G9</accession>
<keyword evidence="3" id="KW-0808">Transferase</keyword>
<evidence type="ECO:0000313" key="13">
    <source>
        <dbReference type="EMBL" id="GJE90233.1"/>
    </source>
</evidence>
<dbReference type="Proteomes" id="UP000703269">
    <property type="component" value="Unassembled WGS sequence"/>
</dbReference>
<dbReference type="EMBL" id="BPQB01000015">
    <property type="protein sequence ID" value="GJE90233.1"/>
    <property type="molecule type" value="Genomic_DNA"/>
</dbReference>
<evidence type="ECO:0000256" key="1">
    <source>
        <dbReference type="ARBA" id="ARBA00012513"/>
    </source>
</evidence>
<protein>
    <recommendedName>
        <fullName evidence="1">non-specific serine/threonine protein kinase</fullName>
        <ecNumber evidence="1">2.7.11.1</ecNumber>
    </recommendedName>
</protein>
<reference evidence="13 14" key="1">
    <citation type="submission" date="2021-08" db="EMBL/GenBank/DDBJ databases">
        <title>Draft Genome Sequence of Phanerochaete sordida strain YK-624.</title>
        <authorList>
            <person name="Mori T."/>
            <person name="Dohra H."/>
            <person name="Suzuki T."/>
            <person name="Kawagishi H."/>
            <person name="Hirai H."/>
        </authorList>
    </citation>
    <scope>NUCLEOTIDE SEQUENCE [LARGE SCALE GENOMIC DNA]</scope>
    <source>
        <strain evidence="13 14">YK-624</strain>
    </source>
</reference>
<comment type="catalytic activity">
    <reaction evidence="8">
        <text>L-seryl-[protein] + ATP = O-phospho-L-seryl-[protein] + ADP + H(+)</text>
        <dbReference type="Rhea" id="RHEA:17989"/>
        <dbReference type="Rhea" id="RHEA-COMP:9863"/>
        <dbReference type="Rhea" id="RHEA-COMP:11604"/>
        <dbReference type="ChEBI" id="CHEBI:15378"/>
        <dbReference type="ChEBI" id="CHEBI:29999"/>
        <dbReference type="ChEBI" id="CHEBI:30616"/>
        <dbReference type="ChEBI" id="CHEBI:83421"/>
        <dbReference type="ChEBI" id="CHEBI:456216"/>
        <dbReference type="EC" id="2.7.11.1"/>
    </reaction>
</comment>
<dbReference type="InterPro" id="IPR008271">
    <property type="entry name" value="Ser/Thr_kinase_AS"/>
</dbReference>
<dbReference type="OrthoDB" id="10250725at2759"/>
<evidence type="ECO:0000313" key="14">
    <source>
        <dbReference type="Proteomes" id="UP000703269"/>
    </source>
</evidence>
<dbReference type="PROSITE" id="PS00108">
    <property type="entry name" value="PROTEIN_KINASE_ST"/>
    <property type="match status" value="1"/>
</dbReference>
<evidence type="ECO:0000256" key="8">
    <source>
        <dbReference type="ARBA" id="ARBA00048679"/>
    </source>
</evidence>
<dbReference type="Gene3D" id="1.10.510.10">
    <property type="entry name" value="Transferase(Phosphotransferase) domain 1"/>
    <property type="match status" value="1"/>
</dbReference>
<dbReference type="PROSITE" id="PS50011">
    <property type="entry name" value="PROTEIN_KINASE_DOM"/>
    <property type="match status" value="1"/>
</dbReference>
<evidence type="ECO:0000256" key="6">
    <source>
        <dbReference type="ARBA" id="ARBA00022840"/>
    </source>
</evidence>
<keyword evidence="14" id="KW-1185">Reference proteome</keyword>
<keyword evidence="2" id="KW-0723">Serine/threonine-protein kinase</keyword>
<dbReference type="PROSITE" id="PS00107">
    <property type="entry name" value="PROTEIN_KINASE_ATP"/>
    <property type="match status" value="1"/>
</dbReference>
<keyword evidence="5 13" id="KW-0418">Kinase</keyword>
<evidence type="ECO:0000256" key="3">
    <source>
        <dbReference type="ARBA" id="ARBA00022679"/>
    </source>
</evidence>
<dbReference type="GO" id="GO:0005524">
    <property type="term" value="F:ATP binding"/>
    <property type="evidence" value="ECO:0007669"/>
    <property type="project" value="UniProtKB-UniRule"/>
</dbReference>
<keyword evidence="6 9" id="KW-0067">ATP-binding</keyword>
<dbReference type="InterPro" id="IPR011009">
    <property type="entry name" value="Kinase-like_dom_sf"/>
</dbReference>
<keyword evidence="10" id="KW-0175">Coiled coil</keyword>
<feature type="compositionally biased region" description="Acidic residues" evidence="11">
    <location>
        <begin position="597"/>
        <end position="612"/>
    </location>
</feature>
<comment type="caution">
    <text evidence="13">The sequence shown here is derived from an EMBL/GenBank/DDBJ whole genome shotgun (WGS) entry which is preliminary data.</text>
</comment>
<dbReference type="PANTHER" id="PTHR44899:SF3">
    <property type="entry name" value="SERINE_THREONINE-PROTEIN KINASE NEK1"/>
    <property type="match status" value="1"/>
</dbReference>
<evidence type="ECO:0000256" key="9">
    <source>
        <dbReference type="PROSITE-ProRule" id="PRU10141"/>
    </source>
</evidence>
<dbReference type="PANTHER" id="PTHR44899">
    <property type="entry name" value="CAMK FAMILY PROTEIN KINASE"/>
    <property type="match status" value="1"/>
</dbReference>
<dbReference type="InterPro" id="IPR000719">
    <property type="entry name" value="Prot_kinase_dom"/>
</dbReference>
<organism evidence="13 14">
    <name type="scientific">Phanerochaete sordida</name>
    <dbReference type="NCBI Taxonomy" id="48140"/>
    <lineage>
        <taxon>Eukaryota</taxon>
        <taxon>Fungi</taxon>
        <taxon>Dikarya</taxon>
        <taxon>Basidiomycota</taxon>
        <taxon>Agaricomycotina</taxon>
        <taxon>Agaricomycetes</taxon>
        <taxon>Polyporales</taxon>
        <taxon>Phanerochaetaceae</taxon>
        <taxon>Phanerochaete</taxon>
    </lineage>
</organism>
<dbReference type="Gene3D" id="3.30.200.20">
    <property type="entry name" value="Phosphorylase Kinase, domain 1"/>
    <property type="match status" value="2"/>
</dbReference>
<dbReference type="Pfam" id="PF00069">
    <property type="entry name" value="Pkinase"/>
    <property type="match status" value="1"/>
</dbReference>
<dbReference type="InterPro" id="IPR051131">
    <property type="entry name" value="NEK_Ser/Thr_kinase_NIMA"/>
</dbReference>
<dbReference type="CDD" id="cd08217">
    <property type="entry name" value="STKc_Nek2"/>
    <property type="match status" value="1"/>
</dbReference>
<evidence type="ECO:0000256" key="2">
    <source>
        <dbReference type="ARBA" id="ARBA00022527"/>
    </source>
</evidence>
<evidence type="ECO:0000259" key="12">
    <source>
        <dbReference type="PROSITE" id="PS50011"/>
    </source>
</evidence>
<evidence type="ECO:0000256" key="4">
    <source>
        <dbReference type="ARBA" id="ARBA00022741"/>
    </source>
</evidence>
<feature type="region of interest" description="Disordered" evidence="11">
    <location>
        <begin position="564"/>
        <end position="758"/>
    </location>
</feature>
<evidence type="ECO:0000256" key="10">
    <source>
        <dbReference type="SAM" id="Coils"/>
    </source>
</evidence>
<dbReference type="AlphaFoldDB" id="A0A9P3G8G9"/>
<dbReference type="GO" id="GO:0004674">
    <property type="term" value="F:protein serine/threonine kinase activity"/>
    <property type="evidence" value="ECO:0007669"/>
    <property type="project" value="UniProtKB-KW"/>
</dbReference>
<evidence type="ECO:0000256" key="11">
    <source>
        <dbReference type="SAM" id="MobiDB-lite"/>
    </source>
</evidence>
<dbReference type="SMART" id="SM00220">
    <property type="entry name" value="S_TKc"/>
    <property type="match status" value="1"/>
</dbReference>
<keyword evidence="4 9" id="KW-0547">Nucleotide-binding</keyword>
<comment type="catalytic activity">
    <reaction evidence="7">
        <text>L-threonyl-[protein] + ATP = O-phospho-L-threonyl-[protein] + ADP + H(+)</text>
        <dbReference type="Rhea" id="RHEA:46608"/>
        <dbReference type="Rhea" id="RHEA-COMP:11060"/>
        <dbReference type="Rhea" id="RHEA-COMP:11605"/>
        <dbReference type="ChEBI" id="CHEBI:15378"/>
        <dbReference type="ChEBI" id="CHEBI:30013"/>
        <dbReference type="ChEBI" id="CHEBI:30616"/>
        <dbReference type="ChEBI" id="CHEBI:61977"/>
        <dbReference type="ChEBI" id="CHEBI:456216"/>
        <dbReference type="EC" id="2.7.11.1"/>
    </reaction>
</comment>
<sequence>MSSPLSLYEPLDIIGNGSFGIIRKVRRKVDGLIFARKELNFERMSERDRKQIVAEVNILKDLHHENIVQYRDRYVDREAGILYILMEYCGGGDLSSIIKQAQRHQRPIPEDTIWNYFMQLCLALSYCHHPNGQGQGRLSSGGSGEEKDRRPQILHRDLKPDNVFLDENNCVKLGDFGLSKALATASFAQTYVGTPYYMSPELMQEKAYDSKSDIWSLGCLIFELCALKPPFAEAKTHAELSILIRNGRIPPLPKGYSPALSSVIKAMLNLNPAMRPSAAQLLQHERLDLAFKVAETQKMLNAVKVHKTGVVTREREVAAREAAILEKESTLTSMLTLKDNEIASLRALLSTAEETHQTKVREALLKRDEELRAMVLKQEADVATRMARREEEIMEAVRRREEDIAKMWADWERETRETMARAVEERMAWVDTRAAELEKEHERLLNAQAELKHRCEQAEKELALSRREGKTPLENVKNLMRQPLWDEDAAQQTPLKSKPPVFATPIRGGAADCCPPSAMKGVVLTATGQQLATPSPAEFAKLFIATPKVSLNFAQIFDFESETDDSEAEGYETDTHVPHGLAATARGQKRPQMHESEPEEFDDDDDDEDDTECTPKATSQPPVRPTRLRRPSIRASSSRPTLLESTSAPSISSAPSRASSRASSSSATSTGSSTSTATVQPRSRTRPGAGGFVPSREPAEYDMSDEENLPSPFLKKIDRDRIARTASAPVHTLQRARPDAPAASAPPRTRTAGPRKSGAHTLRAVAVVNAAHTHGVATSRSAGALGARAPVRTASAAPTVHANVRSSIQKARNASEDARKALAFRT</sequence>
<feature type="compositionally biased region" description="Low complexity" evidence="11">
    <location>
        <begin position="739"/>
        <end position="755"/>
    </location>
</feature>
<gene>
    <name evidence="13" type="ORF">PsYK624_063620</name>
</gene>
<evidence type="ECO:0000256" key="5">
    <source>
        <dbReference type="ARBA" id="ARBA00022777"/>
    </source>
</evidence>
<feature type="domain" description="Protein kinase" evidence="12">
    <location>
        <begin position="8"/>
        <end position="287"/>
    </location>
</feature>
<name>A0A9P3G8G9_9APHY</name>
<evidence type="ECO:0000256" key="7">
    <source>
        <dbReference type="ARBA" id="ARBA00047899"/>
    </source>
</evidence>